<reference evidence="1 2" key="1">
    <citation type="submission" date="2016-11" db="EMBL/GenBank/DDBJ databases">
        <authorList>
            <person name="Jaros S."/>
            <person name="Januszkiewicz K."/>
            <person name="Wedrychowicz H."/>
        </authorList>
    </citation>
    <scope>NUCLEOTIDE SEQUENCE [LARGE SCALE GENOMIC DNA]</scope>
    <source>
        <strain evidence="1 2">CGMCC 4.5723</strain>
    </source>
</reference>
<dbReference type="RefSeq" id="WP_073376844.1">
    <property type="nucleotide sequence ID" value="NZ_FQZK01000003.1"/>
</dbReference>
<organism evidence="1 2">
    <name type="scientific">Nocardiopsis flavescens</name>
    <dbReference type="NCBI Taxonomy" id="758803"/>
    <lineage>
        <taxon>Bacteria</taxon>
        <taxon>Bacillati</taxon>
        <taxon>Actinomycetota</taxon>
        <taxon>Actinomycetes</taxon>
        <taxon>Streptosporangiales</taxon>
        <taxon>Nocardiopsidaceae</taxon>
        <taxon>Nocardiopsis</taxon>
    </lineage>
</organism>
<sequence>MELTLDLPDPLWARLREIADSEGTDAATAAVGVLRAHLDLRRAEVRRCAEEIAAEDAELLRRLGA</sequence>
<protein>
    <recommendedName>
        <fullName evidence="3">Ribbon-helix-helix protein, copG family</fullName>
    </recommendedName>
</protein>
<keyword evidence="2" id="KW-1185">Reference proteome</keyword>
<dbReference type="Proteomes" id="UP000184452">
    <property type="component" value="Unassembled WGS sequence"/>
</dbReference>
<dbReference type="AlphaFoldDB" id="A0A1M6FWI8"/>
<gene>
    <name evidence="1" type="ORF">SAMN05421803_103177</name>
</gene>
<proteinExistence type="predicted"/>
<accession>A0A1M6FWI8</accession>
<evidence type="ECO:0000313" key="1">
    <source>
        <dbReference type="EMBL" id="SHJ02057.1"/>
    </source>
</evidence>
<dbReference type="EMBL" id="FQZK01000003">
    <property type="protein sequence ID" value="SHJ02057.1"/>
    <property type="molecule type" value="Genomic_DNA"/>
</dbReference>
<name>A0A1M6FWI8_9ACTN</name>
<evidence type="ECO:0008006" key="3">
    <source>
        <dbReference type="Google" id="ProtNLM"/>
    </source>
</evidence>
<evidence type="ECO:0000313" key="2">
    <source>
        <dbReference type="Proteomes" id="UP000184452"/>
    </source>
</evidence>